<dbReference type="PANTHER" id="PTHR30582:SF33">
    <property type="entry name" value="EXPORTED PROTEIN"/>
    <property type="match status" value="1"/>
</dbReference>
<evidence type="ECO:0000256" key="2">
    <source>
        <dbReference type="ARBA" id="ARBA00022679"/>
    </source>
</evidence>
<comment type="caution">
    <text evidence="8">The sequence shown here is derived from an EMBL/GenBank/DDBJ whole genome shotgun (WGS) entry which is preliminary data.</text>
</comment>
<keyword evidence="4 6" id="KW-0573">Peptidoglycan synthesis</keyword>
<accession>A0A134AGH7</accession>
<dbReference type="UniPathway" id="UPA00219"/>
<dbReference type="Gene3D" id="3.10.20.800">
    <property type="match status" value="1"/>
</dbReference>
<dbReference type="RefSeq" id="WP_068367630.1">
    <property type="nucleotide sequence ID" value="NZ_KQ960173.1"/>
</dbReference>
<dbReference type="Gene3D" id="2.40.440.10">
    <property type="entry name" value="L,D-transpeptidase catalytic domain-like"/>
    <property type="match status" value="1"/>
</dbReference>
<evidence type="ECO:0000256" key="4">
    <source>
        <dbReference type="ARBA" id="ARBA00022984"/>
    </source>
</evidence>
<dbReference type="EMBL" id="LSDG01000024">
    <property type="protein sequence ID" value="KXB66826.1"/>
    <property type="molecule type" value="Genomic_DNA"/>
</dbReference>
<gene>
    <name evidence="8" type="ORF">HMPREF1863_00878</name>
</gene>
<comment type="pathway">
    <text evidence="1 6">Cell wall biogenesis; peptidoglycan biosynthesis.</text>
</comment>
<dbReference type="InterPro" id="IPR038063">
    <property type="entry name" value="Transpep_catalytic_dom"/>
</dbReference>
<dbReference type="STRING" id="755172.HMPREF1863_00878"/>
<dbReference type="InterPro" id="IPR038054">
    <property type="entry name" value="LD_TPept-like_central_sf"/>
</dbReference>
<keyword evidence="2" id="KW-0808">Transferase</keyword>
<name>A0A134AGH7_9FIRM</name>
<dbReference type="PROSITE" id="PS52029">
    <property type="entry name" value="LD_TPASE"/>
    <property type="match status" value="1"/>
</dbReference>
<dbReference type="Proteomes" id="UP000070442">
    <property type="component" value="Unassembled WGS sequence"/>
</dbReference>
<evidence type="ECO:0000256" key="6">
    <source>
        <dbReference type="PROSITE-ProRule" id="PRU01373"/>
    </source>
</evidence>
<protein>
    <submittedName>
        <fullName evidence="8">ErfK/YbiS/YcfS/YnhG</fullName>
    </submittedName>
</protein>
<feature type="active site" description="Proton donor/acceptor" evidence="6">
    <location>
        <position position="408"/>
    </location>
</feature>
<keyword evidence="9" id="KW-1185">Reference proteome</keyword>
<feature type="active site" description="Nucleophile" evidence="6">
    <location>
        <position position="429"/>
    </location>
</feature>
<dbReference type="GO" id="GO:0071972">
    <property type="term" value="F:peptidoglycan L,D-transpeptidase activity"/>
    <property type="evidence" value="ECO:0007669"/>
    <property type="project" value="TreeGrafter"/>
</dbReference>
<evidence type="ECO:0000256" key="3">
    <source>
        <dbReference type="ARBA" id="ARBA00022960"/>
    </source>
</evidence>
<dbReference type="GO" id="GO:0008360">
    <property type="term" value="P:regulation of cell shape"/>
    <property type="evidence" value="ECO:0007669"/>
    <property type="project" value="UniProtKB-UniRule"/>
</dbReference>
<dbReference type="PATRIC" id="fig|755172.3.peg.837"/>
<dbReference type="InterPro" id="IPR022029">
    <property type="entry name" value="YoaR-like_PG-bd"/>
</dbReference>
<keyword evidence="5 6" id="KW-0961">Cell wall biogenesis/degradation</keyword>
<feature type="domain" description="L,D-TPase catalytic" evidence="7">
    <location>
        <begin position="333"/>
        <end position="453"/>
    </location>
</feature>
<evidence type="ECO:0000256" key="1">
    <source>
        <dbReference type="ARBA" id="ARBA00004752"/>
    </source>
</evidence>
<organism evidence="8 9">
    <name type="scientific">Aedoeadaptatus coxii</name>
    <dbReference type="NCBI Taxonomy" id="755172"/>
    <lineage>
        <taxon>Bacteria</taxon>
        <taxon>Bacillati</taxon>
        <taxon>Bacillota</taxon>
        <taxon>Tissierellia</taxon>
        <taxon>Tissierellales</taxon>
        <taxon>Peptoniphilaceae</taxon>
        <taxon>Aedoeadaptatus</taxon>
    </lineage>
</organism>
<dbReference type="OrthoDB" id="3176960at2"/>
<dbReference type="GO" id="GO:0005576">
    <property type="term" value="C:extracellular region"/>
    <property type="evidence" value="ECO:0007669"/>
    <property type="project" value="TreeGrafter"/>
</dbReference>
<dbReference type="Pfam" id="PF03734">
    <property type="entry name" value="YkuD"/>
    <property type="match status" value="1"/>
</dbReference>
<dbReference type="GO" id="GO:0018104">
    <property type="term" value="P:peptidoglycan-protein cross-linking"/>
    <property type="evidence" value="ECO:0007669"/>
    <property type="project" value="TreeGrafter"/>
</dbReference>
<dbReference type="Pfam" id="PF12229">
    <property type="entry name" value="PG_binding_4"/>
    <property type="match status" value="1"/>
</dbReference>
<dbReference type="GO" id="GO:0016740">
    <property type="term" value="F:transferase activity"/>
    <property type="evidence" value="ECO:0007669"/>
    <property type="project" value="UniProtKB-KW"/>
</dbReference>
<proteinExistence type="predicted"/>
<sequence length="460" mass="51934">MRNTVGKVLAIIFGILALVYVLGALVFTQVYMPNTSVNGADISLMPKNQLKESFKNSWKDYTLTINGRGDKKDTISAKDIDYVETMPTFKEKGANPWGWPVLAFVKKDFKVATKIDYSDEKLENKLAYLHMVTDGDITDPVPQQIAYADDKGYYIADAKPGTRVDGPKLKRAVLASFHKQDKVMDADKAKVYLEAAPAEDLDHMKNHVASMNEIEGFTLKYNFSDREETLGGQDLIQLYKQRDDGSLEPDEAKIKTYVANLAQKYDTFRGTREFQATGGAMMRIQGGIYGWQIDQKETRKQLLEAINKKQSQTMEPVYKRKAQSRNVNDLGNSYIEIDIARQHMWLYKDGNLVVESPVVTGNPYQGNGTPTGTQEVWMKERNRYLTGETWKSYVKYWMPFNWTGCGIHDANWRGSFGGKIYLGGGSHGCVNTPSKKAAIFYENAFEGMPVIVYNSSKHAI</sequence>
<dbReference type="AlphaFoldDB" id="A0A134AGH7"/>
<reference evidence="9" key="1">
    <citation type="submission" date="2016-01" db="EMBL/GenBank/DDBJ databases">
        <authorList>
            <person name="Mitreva M."/>
            <person name="Pepin K.H."/>
            <person name="Mihindukulasuriya K.A."/>
            <person name="Fulton R."/>
            <person name="Fronick C."/>
            <person name="O'Laughlin M."/>
            <person name="Miner T."/>
            <person name="Herter B."/>
            <person name="Rosa B.A."/>
            <person name="Cordes M."/>
            <person name="Tomlinson C."/>
            <person name="Wollam A."/>
            <person name="Palsikar V.B."/>
            <person name="Mardis E.R."/>
            <person name="Wilson R.K."/>
        </authorList>
    </citation>
    <scope>NUCLEOTIDE SEQUENCE [LARGE SCALE GENOMIC DNA]</scope>
    <source>
        <strain evidence="9">DNF00729</strain>
    </source>
</reference>
<dbReference type="PANTHER" id="PTHR30582">
    <property type="entry name" value="L,D-TRANSPEPTIDASE"/>
    <property type="match status" value="1"/>
</dbReference>
<keyword evidence="3 6" id="KW-0133">Cell shape</keyword>
<evidence type="ECO:0000313" key="9">
    <source>
        <dbReference type="Proteomes" id="UP000070442"/>
    </source>
</evidence>
<dbReference type="CDD" id="cd16913">
    <property type="entry name" value="YkuD_like"/>
    <property type="match status" value="1"/>
</dbReference>
<dbReference type="SUPFAM" id="SSF143985">
    <property type="entry name" value="L,D-transpeptidase pre-catalytic domain-like"/>
    <property type="match status" value="1"/>
</dbReference>
<evidence type="ECO:0000313" key="8">
    <source>
        <dbReference type="EMBL" id="KXB66826.1"/>
    </source>
</evidence>
<dbReference type="SUPFAM" id="SSF141523">
    <property type="entry name" value="L,D-transpeptidase catalytic domain-like"/>
    <property type="match status" value="1"/>
</dbReference>
<evidence type="ECO:0000256" key="5">
    <source>
        <dbReference type="ARBA" id="ARBA00023316"/>
    </source>
</evidence>
<dbReference type="InterPro" id="IPR050979">
    <property type="entry name" value="LD-transpeptidase"/>
</dbReference>
<dbReference type="InterPro" id="IPR005490">
    <property type="entry name" value="LD_TPept_cat_dom"/>
</dbReference>
<dbReference type="GO" id="GO:0071555">
    <property type="term" value="P:cell wall organization"/>
    <property type="evidence" value="ECO:0007669"/>
    <property type="project" value="UniProtKB-UniRule"/>
</dbReference>
<evidence type="ECO:0000259" key="7">
    <source>
        <dbReference type="PROSITE" id="PS52029"/>
    </source>
</evidence>